<name>A0AAD7BQ69_9AGAR</name>
<evidence type="ECO:0000256" key="1">
    <source>
        <dbReference type="SAM" id="MobiDB-lite"/>
    </source>
</evidence>
<gene>
    <name evidence="2" type="ORF">FB45DRAFT_921030</name>
</gene>
<feature type="compositionally biased region" description="Basic and acidic residues" evidence="1">
    <location>
        <begin position="588"/>
        <end position="603"/>
    </location>
</feature>
<feature type="region of interest" description="Disordered" evidence="1">
    <location>
        <begin position="581"/>
        <end position="648"/>
    </location>
</feature>
<comment type="caution">
    <text evidence="2">The sequence shown here is derived from an EMBL/GenBank/DDBJ whole genome shotgun (WGS) entry which is preliminary data.</text>
</comment>
<evidence type="ECO:0000313" key="2">
    <source>
        <dbReference type="EMBL" id="KAJ7627301.1"/>
    </source>
</evidence>
<feature type="compositionally biased region" description="Acidic residues" evidence="1">
    <location>
        <begin position="619"/>
        <end position="630"/>
    </location>
</feature>
<dbReference type="AlphaFoldDB" id="A0AAD7BQ69"/>
<dbReference type="EMBL" id="JARKIF010000011">
    <property type="protein sequence ID" value="KAJ7627301.1"/>
    <property type="molecule type" value="Genomic_DNA"/>
</dbReference>
<evidence type="ECO:0000313" key="3">
    <source>
        <dbReference type="Proteomes" id="UP001221142"/>
    </source>
</evidence>
<feature type="compositionally biased region" description="Basic residues" evidence="1">
    <location>
        <begin position="635"/>
        <end position="648"/>
    </location>
</feature>
<accession>A0AAD7BQ69</accession>
<keyword evidence="3" id="KW-1185">Reference proteome</keyword>
<proteinExistence type="predicted"/>
<organism evidence="2 3">
    <name type="scientific">Roridomyces roridus</name>
    <dbReference type="NCBI Taxonomy" id="1738132"/>
    <lineage>
        <taxon>Eukaryota</taxon>
        <taxon>Fungi</taxon>
        <taxon>Dikarya</taxon>
        <taxon>Basidiomycota</taxon>
        <taxon>Agaricomycotina</taxon>
        <taxon>Agaricomycetes</taxon>
        <taxon>Agaricomycetidae</taxon>
        <taxon>Agaricales</taxon>
        <taxon>Marasmiineae</taxon>
        <taxon>Mycenaceae</taxon>
        <taxon>Roridomyces</taxon>
    </lineage>
</organism>
<sequence length="648" mass="74007">MDSQPHLNGSFSLQSTFPGTPQYPGAFLPGAQQTTIHGGSFASNVHIHRCLPSPEDDYRRIPRGDIRLLREIRLDEADVVQCSKRRNFARRMLAAKVHPMESERAVILYDGKNAEEERRKYVERHSKFWHPNLLQIFGLANYSGVRAVVTHEDLMPYREFLALHRPSPVMTVYLIACWRLDLISLYAFGQRDPAYSSSKPNIFSDMIDDGTQWIRRSTGCLCVEFEPSGIDAPPGTLYQPDLPVDAPLVLNNPDFETHAVQILTEDVYQGICRYSLANSHELGLFKQAEVRVGVLAFLPLGVQHKVPGHIVASPSVLDKSVDLYNQGSWNCYSPFLRLASVNFSGWTRFNIWHWTVAANVSLNIWLKDYWLPQANHIFQQMQVTSNHDKYVFVHSICFCLSISKARGSGGPRGYLFVCPPDHLRTGPDSFAWPQCPWFWSMDPNGDQPLTEKDALRLGFPGVQMEIEVSGRSWPSSVYEGLKKFHAAKGFDPESQELAQQLELPLLEVSDQGSPLFSNVSDGPQIFIPECLDPVGKQARQVARAERVLELAEWKKANHQIEERNMDKKCRFEADSVAWQERGNGPRQELARPRWKDYRPEIKSRRPIKMLNHEDQWEQREEEDGGEEEGEGSGRQQRRRTRHRGASPY</sequence>
<protein>
    <submittedName>
        <fullName evidence="2">Uncharacterized protein</fullName>
    </submittedName>
</protein>
<reference evidence="2" key="1">
    <citation type="submission" date="2023-03" db="EMBL/GenBank/DDBJ databases">
        <title>Massive genome expansion in bonnet fungi (Mycena s.s.) driven by repeated elements and novel gene families across ecological guilds.</title>
        <authorList>
            <consortium name="Lawrence Berkeley National Laboratory"/>
            <person name="Harder C.B."/>
            <person name="Miyauchi S."/>
            <person name="Viragh M."/>
            <person name="Kuo A."/>
            <person name="Thoen E."/>
            <person name="Andreopoulos B."/>
            <person name="Lu D."/>
            <person name="Skrede I."/>
            <person name="Drula E."/>
            <person name="Henrissat B."/>
            <person name="Morin E."/>
            <person name="Kohler A."/>
            <person name="Barry K."/>
            <person name="LaButti K."/>
            <person name="Morin E."/>
            <person name="Salamov A."/>
            <person name="Lipzen A."/>
            <person name="Mereny Z."/>
            <person name="Hegedus B."/>
            <person name="Baldrian P."/>
            <person name="Stursova M."/>
            <person name="Weitz H."/>
            <person name="Taylor A."/>
            <person name="Grigoriev I.V."/>
            <person name="Nagy L.G."/>
            <person name="Martin F."/>
            <person name="Kauserud H."/>
        </authorList>
    </citation>
    <scope>NUCLEOTIDE SEQUENCE</scope>
    <source>
        <strain evidence="2">9284</strain>
    </source>
</reference>
<dbReference type="Proteomes" id="UP001221142">
    <property type="component" value="Unassembled WGS sequence"/>
</dbReference>